<dbReference type="PANTHER" id="PTHR43065:SF34">
    <property type="entry name" value="SPORULATION KINASE A"/>
    <property type="match status" value="1"/>
</dbReference>
<keyword evidence="9" id="KW-0902">Two-component regulatory system</keyword>
<dbReference type="SMART" id="SM00091">
    <property type="entry name" value="PAS"/>
    <property type="match status" value="1"/>
</dbReference>
<dbReference type="InterPro" id="IPR013767">
    <property type="entry name" value="PAS_fold"/>
</dbReference>
<evidence type="ECO:0000256" key="5">
    <source>
        <dbReference type="ARBA" id="ARBA00022741"/>
    </source>
</evidence>
<reference evidence="15" key="1">
    <citation type="submission" date="2020-07" db="EMBL/GenBank/DDBJ databases">
        <authorList>
            <person name="Partida-Martinez L."/>
            <person name="Huntemann M."/>
            <person name="Clum A."/>
            <person name="Wang J."/>
            <person name="Palaniappan K."/>
            <person name="Ritter S."/>
            <person name="Chen I.-M."/>
            <person name="Stamatis D."/>
            <person name="Reddy T."/>
            <person name="O'Malley R."/>
            <person name="Daum C."/>
            <person name="Shapiro N."/>
            <person name="Ivanova N."/>
            <person name="Kyrpides N."/>
            <person name="Woyke T."/>
        </authorList>
    </citation>
    <scope>NUCLEOTIDE SEQUENCE [LARGE SCALE GENOMIC DNA]</scope>
    <source>
        <strain evidence="15">AT2.8</strain>
    </source>
</reference>
<feature type="transmembrane region" description="Helical" evidence="10">
    <location>
        <begin position="29"/>
        <end position="47"/>
    </location>
</feature>
<dbReference type="SUPFAM" id="SSF47384">
    <property type="entry name" value="Homodimeric domain of signal transducing histidine kinase"/>
    <property type="match status" value="1"/>
</dbReference>
<dbReference type="CDD" id="cd00130">
    <property type="entry name" value="PAS"/>
    <property type="match status" value="1"/>
</dbReference>
<evidence type="ECO:0000256" key="2">
    <source>
        <dbReference type="ARBA" id="ARBA00012438"/>
    </source>
</evidence>
<dbReference type="AlphaFoldDB" id="A0A852T7P4"/>
<dbReference type="GO" id="GO:0000155">
    <property type="term" value="F:phosphorelay sensor kinase activity"/>
    <property type="evidence" value="ECO:0007669"/>
    <property type="project" value="InterPro"/>
</dbReference>
<dbReference type="InterPro" id="IPR005467">
    <property type="entry name" value="His_kinase_dom"/>
</dbReference>
<dbReference type="GO" id="GO:0005524">
    <property type="term" value="F:ATP binding"/>
    <property type="evidence" value="ECO:0007669"/>
    <property type="project" value="UniProtKB-KW"/>
</dbReference>
<dbReference type="InterPro" id="IPR003594">
    <property type="entry name" value="HATPase_dom"/>
</dbReference>
<dbReference type="Pfam" id="PF00512">
    <property type="entry name" value="HisKA"/>
    <property type="match status" value="1"/>
</dbReference>
<protein>
    <recommendedName>
        <fullName evidence="2">histidine kinase</fullName>
        <ecNumber evidence="2">2.7.13.3</ecNumber>
    </recommendedName>
</protein>
<accession>A0A852T7P4</accession>
<feature type="domain" description="Histidine kinase" evidence="11">
    <location>
        <begin position="198"/>
        <end position="402"/>
    </location>
</feature>
<dbReference type="EMBL" id="JACCBX010000001">
    <property type="protein sequence ID" value="NYE03558.1"/>
    <property type="molecule type" value="Genomic_DNA"/>
</dbReference>
<dbReference type="PROSITE" id="PS50112">
    <property type="entry name" value="PAS"/>
    <property type="match status" value="1"/>
</dbReference>
<dbReference type="SMART" id="SM00388">
    <property type="entry name" value="HisKA"/>
    <property type="match status" value="1"/>
</dbReference>
<evidence type="ECO:0000256" key="3">
    <source>
        <dbReference type="ARBA" id="ARBA00022553"/>
    </source>
</evidence>
<evidence type="ECO:0000256" key="10">
    <source>
        <dbReference type="SAM" id="Phobius"/>
    </source>
</evidence>
<keyword evidence="3" id="KW-0597">Phosphoprotein</keyword>
<name>A0A852T7P4_9BACI</name>
<dbReference type="Gene3D" id="1.10.287.130">
    <property type="match status" value="1"/>
</dbReference>
<dbReference type="InterPro" id="IPR036097">
    <property type="entry name" value="HisK_dim/P_sf"/>
</dbReference>
<dbReference type="PROSITE" id="PS50109">
    <property type="entry name" value="HIS_KIN"/>
    <property type="match status" value="1"/>
</dbReference>
<keyword evidence="10" id="KW-1133">Transmembrane helix</keyword>
<dbReference type="InterPro" id="IPR004358">
    <property type="entry name" value="Sig_transdc_His_kin-like_C"/>
</dbReference>
<dbReference type="PANTHER" id="PTHR43065">
    <property type="entry name" value="SENSOR HISTIDINE KINASE"/>
    <property type="match status" value="1"/>
</dbReference>
<evidence type="ECO:0000259" key="12">
    <source>
        <dbReference type="PROSITE" id="PS50112"/>
    </source>
</evidence>
<dbReference type="FunFam" id="1.10.287.130:FF:000040">
    <property type="entry name" value="PAS domain-containing sensor histidine kinase"/>
    <property type="match status" value="1"/>
</dbReference>
<evidence type="ECO:0000313" key="15">
    <source>
        <dbReference type="Proteomes" id="UP000548423"/>
    </source>
</evidence>
<proteinExistence type="predicted"/>
<evidence type="ECO:0000259" key="11">
    <source>
        <dbReference type="PROSITE" id="PS50109"/>
    </source>
</evidence>
<keyword evidence="6 14" id="KW-0418">Kinase</keyword>
<keyword evidence="8" id="KW-0749">Sporulation</keyword>
<reference evidence="15" key="2">
    <citation type="submission" date="2020-08" db="EMBL/GenBank/DDBJ databases">
        <title>The Agave Microbiome: Exploring the role of microbial communities in plant adaptations to desert environments.</title>
        <authorList>
            <person name="Partida-Martinez L.P."/>
        </authorList>
    </citation>
    <scope>NUCLEOTIDE SEQUENCE [LARGE SCALE GENOMIC DNA]</scope>
    <source>
        <strain evidence="15">AT2.8</strain>
    </source>
</reference>
<dbReference type="Gene3D" id="3.30.565.10">
    <property type="entry name" value="Histidine kinase-like ATPase, C-terminal domain"/>
    <property type="match status" value="1"/>
</dbReference>
<keyword evidence="7" id="KW-0067">ATP-binding</keyword>
<dbReference type="CDD" id="cd00082">
    <property type="entry name" value="HisKA"/>
    <property type="match status" value="1"/>
</dbReference>
<dbReference type="Pfam" id="PF00989">
    <property type="entry name" value="PAS"/>
    <property type="match status" value="1"/>
</dbReference>
<feature type="domain" description="PAC" evidence="13">
    <location>
        <begin position="134"/>
        <end position="184"/>
    </location>
</feature>
<dbReference type="PRINTS" id="PR00344">
    <property type="entry name" value="BCTRLSENSOR"/>
</dbReference>
<evidence type="ECO:0000256" key="4">
    <source>
        <dbReference type="ARBA" id="ARBA00022679"/>
    </source>
</evidence>
<dbReference type="InterPro" id="IPR036890">
    <property type="entry name" value="HATPase_C_sf"/>
</dbReference>
<dbReference type="Pfam" id="PF02518">
    <property type="entry name" value="HATPase_c"/>
    <property type="match status" value="1"/>
</dbReference>
<dbReference type="PROSITE" id="PS50113">
    <property type="entry name" value="PAC"/>
    <property type="match status" value="1"/>
</dbReference>
<dbReference type="EC" id="2.7.13.3" evidence="2"/>
<keyword evidence="10" id="KW-0812">Transmembrane</keyword>
<evidence type="ECO:0000256" key="1">
    <source>
        <dbReference type="ARBA" id="ARBA00000085"/>
    </source>
</evidence>
<evidence type="ECO:0000313" key="14">
    <source>
        <dbReference type="EMBL" id="NYE03558.1"/>
    </source>
</evidence>
<dbReference type="Proteomes" id="UP000548423">
    <property type="component" value="Unassembled WGS sequence"/>
</dbReference>
<dbReference type="Gene3D" id="3.30.450.20">
    <property type="entry name" value="PAS domain"/>
    <property type="match status" value="1"/>
</dbReference>
<gene>
    <name evidence="14" type="ORF">F4694_000277</name>
</gene>
<comment type="catalytic activity">
    <reaction evidence="1">
        <text>ATP + protein L-histidine = ADP + protein N-phospho-L-histidine.</text>
        <dbReference type="EC" id="2.7.13.3"/>
    </reaction>
</comment>
<evidence type="ECO:0000256" key="8">
    <source>
        <dbReference type="ARBA" id="ARBA00022969"/>
    </source>
</evidence>
<dbReference type="InterPro" id="IPR000014">
    <property type="entry name" value="PAS"/>
</dbReference>
<keyword evidence="10" id="KW-0472">Membrane</keyword>
<feature type="transmembrane region" description="Helical" evidence="10">
    <location>
        <begin position="7"/>
        <end position="23"/>
    </location>
</feature>
<sequence length="409" mass="46459">MNRKGQITLVLISVLFSSFQTLVEHERFFTVDFLIFTGIAWLVGWQYDRARFFGKKARDSEESYRQLIDSLPKSVIIHQDNKVIYVNKEALTMIGAKQKEEVIGTSIYNYVFPEYKERLIERLNQVKKEVLPLNNIEYKFKKLDGSVFDFEGSSMFITYGGKEAILSIGNDVTKRKEQTEQLLQKSEKLALLGQMAAGIAHEIRNPLTSIRGFIQLFKSETHQEEYYDIVLSELDRINNIVGEFLVLAKPTAAVFAEKDVKELIKDVVTLINTQSILNNVQIFVEFECDLPKISCEENQLKQVILNLLKNAIEAMPNGGNIDVKVKTKEEGKISIQIIDQGIGIPKDRIPTLGEPFYTTKEKGTGLGLMTCYKIIESHSGQLMIESVVNEGTTIEIILPTITQRVFSLT</sequence>
<evidence type="ECO:0000259" key="13">
    <source>
        <dbReference type="PROSITE" id="PS50113"/>
    </source>
</evidence>
<dbReference type="SMART" id="SM00387">
    <property type="entry name" value="HATPase_c"/>
    <property type="match status" value="1"/>
</dbReference>
<evidence type="ECO:0000256" key="6">
    <source>
        <dbReference type="ARBA" id="ARBA00022777"/>
    </source>
</evidence>
<evidence type="ECO:0000256" key="9">
    <source>
        <dbReference type="ARBA" id="ARBA00023012"/>
    </source>
</evidence>
<evidence type="ECO:0000256" key="7">
    <source>
        <dbReference type="ARBA" id="ARBA00022840"/>
    </source>
</evidence>
<dbReference type="SUPFAM" id="SSF55785">
    <property type="entry name" value="PYP-like sensor domain (PAS domain)"/>
    <property type="match status" value="1"/>
</dbReference>
<dbReference type="SUPFAM" id="SSF55874">
    <property type="entry name" value="ATPase domain of HSP90 chaperone/DNA topoisomerase II/histidine kinase"/>
    <property type="match status" value="1"/>
</dbReference>
<dbReference type="InterPro" id="IPR035965">
    <property type="entry name" value="PAS-like_dom_sf"/>
</dbReference>
<keyword evidence="5" id="KW-0547">Nucleotide-binding</keyword>
<dbReference type="InterPro" id="IPR000700">
    <property type="entry name" value="PAS-assoc_C"/>
</dbReference>
<feature type="domain" description="PAS" evidence="12">
    <location>
        <begin position="60"/>
        <end position="130"/>
    </location>
</feature>
<organism evidence="14 15">
    <name type="scientific">Neobacillus niacini</name>
    <dbReference type="NCBI Taxonomy" id="86668"/>
    <lineage>
        <taxon>Bacteria</taxon>
        <taxon>Bacillati</taxon>
        <taxon>Bacillota</taxon>
        <taxon>Bacilli</taxon>
        <taxon>Bacillales</taxon>
        <taxon>Bacillaceae</taxon>
        <taxon>Neobacillus</taxon>
    </lineage>
</organism>
<comment type="caution">
    <text evidence="14">The sequence shown here is derived from an EMBL/GenBank/DDBJ whole genome shotgun (WGS) entry which is preliminary data.</text>
</comment>
<dbReference type="InterPro" id="IPR003661">
    <property type="entry name" value="HisK_dim/P_dom"/>
</dbReference>
<keyword evidence="4 14" id="KW-0808">Transferase</keyword>
<dbReference type="GO" id="GO:0030435">
    <property type="term" value="P:sporulation resulting in formation of a cellular spore"/>
    <property type="evidence" value="ECO:0007669"/>
    <property type="project" value="UniProtKB-KW"/>
</dbReference>
<dbReference type="NCBIfam" id="TIGR00229">
    <property type="entry name" value="sensory_box"/>
    <property type="match status" value="1"/>
</dbReference>